<evidence type="ECO:0000256" key="1">
    <source>
        <dbReference type="SAM" id="Phobius"/>
    </source>
</evidence>
<reference evidence="4" key="1">
    <citation type="submission" date="2016-03" db="EMBL/GenBank/DDBJ databases">
        <authorList>
            <person name="Oger P.M."/>
        </authorList>
    </citation>
    <scope>NUCLEOTIDE SEQUENCE [LARGE SCALE GENOMIC DNA]</scope>
    <source>
        <strain evidence="4">OG-1</strain>
    </source>
</reference>
<dbReference type="Proteomes" id="UP000073604">
    <property type="component" value="Chromosome"/>
</dbReference>
<keyword evidence="4" id="KW-1185">Reference proteome</keyword>
<name>A0A142CVP3_9EURY</name>
<gene>
    <name evidence="3" type="ORF">A0127_06485</name>
</gene>
<accession>A0A142CVP3</accession>
<keyword evidence="1" id="KW-1133">Transmembrane helix</keyword>
<sequence>MNRTLKYSILLLLAFFLFTMPITVPYFKSSSEYSAFNTGWNGVSKFALLLHSEGKTVLPLINPLDTYDLSGGTLLIIGPNATFTTEEVKKIKEFVEEGNTLFLADDFGTGNDLLRALDVPVGISDYPLRDFFYETDDRFIVTVTIKNPLLARNVSKIVTSDPSAVIVTGKGEIYASRMAMINFHRRQYPIMTEITYGKGRIIVLSDPDILTNNLFDENEPFLRNLADYLPGPVYIDETHHPDFNLYTAGTVTIKRVLPRERAIWITIITGLIAILNELGAFKWLLDIALRPLRRFMVRNASLEEAALLLAREKGWDEGEVLEMIGRMEG</sequence>
<dbReference type="KEGG" id="tpep:A0127_06485"/>
<feature type="domain" description="DUF4350" evidence="2">
    <location>
        <begin position="36"/>
        <end position="225"/>
    </location>
</feature>
<dbReference type="InterPro" id="IPR025646">
    <property type="entry name" value="DUF4350"/>
</dbReference>
<dbReference type="Gene3D" id="3.40.50.880">
    <property type="match status" value="1"/>
</dbReference>
<proteinExistence type="predicted"/>
<dbReference type="Pfam" id="PF14258">
    <property type="entry name" value="DUF4350"/>
    <property type="match status" value="1"/>
</dbReference>
<keyword evidence="1" id="KW-0812">Transmembrane</keyword>
<dbReference type="InterPro" id="IPR029062">
    <property type="entry name" value="Class_I_gatase-like"/>
</dbReference>
<evidence type="ECO:0000259" key="2">
    <source>
        <dbReference type="Pfam" id="PF14258"/>
    </source>
</evidence>
<dbReference type="RefSeq" id="WP_062389507.1">
    <property type="nucleotide sequence ID" value="NZ_CP014750.1"/>
</dbReference>
<dbReference type="STRING" id="53952.A0127_06485"/>
<dbReference type="GeneID" id="27140179"/>
<protein>
    <recommendedName>
        <fullName evidence="2">DUF4350 domain-containing protein</fullName>
    </recommendedName>
</protein>
<dbReference type="EMBL" id="CP014750">
    <property type="protein sequence ID" value="AMQ18845.1"/>
    <property type="molecule type" value="Genomic_DNA"/>
</dbReference>
<keyword evidence="1" id="KW-0472">Membrane</keyword>
<evidence type="ECO:0000313" key="4">
    <source>
        <dbReference type="Proteomes" id="UP000073604"/>
    </source>
</evidence>
<dbReference type="SUPFAM" id="SSF52317">
    <property type="entry name" value="Class I glutamine amidotransferase-like"/>
    <property type="match status" value="1"/>
</dbReference>
<evidence type="ECO:0000313" key="3">
    <source>
        <dbReference type="EMBL" id="AMQ18845.1"/>
    </source>
</evidence>
<organism evidence="3 4">
    <name type="scientific">Thermococcus peptonophilus</name>
    <dbReference type="NCBI Taxonomy" id="53952"/>
    <lineage>
        <taxon>Archaea</taxon>
        <taxon>Methanobacteriati</taxon>
        <taxon>Methanobacteriota</taxon>
        <taxon>Thermococci</taxon>
        <taxon>Thermococcales</taxon>
        <taxon>Thermococcaceae</taxon>
        <taxon>Thermococcus</taxon>
    </lineage>
</organism>
<dbReference type="AlphaFoldDB" id="A0A142CVP3"/>
<feature type="transmembrane region" description="Helical" evidence="1">
    <location>
        <begin position="7"/>
        <end position="27"/>
    </location>
</feature>
<dbReference type="OrthoDB" id="372296at2157"/>
<feature type="transmembrane region" description="Helical" evidence="1">
    <location>
        <begin position="262"/>
        <end position="285"/>
    </location>
</feature>